<dbReference type="PANTHER" id="PTHR13950:SF9">
    <property type="entry name" value="RABCONNECTIN-3A"/>
    <property type="match status" value="1"/>
</dbReference>
<dbReference type="InterPro" id="IPR036322">
    <property type="entry name" value="WD40_repeat_dom_sf"/>
</dbReference>
<reference evidence="3" key="1">
    <citation type="submission" date="2019-08" db="EMBL/GenBank/DDBJ databases">
        <title>The genome of the North American firefly Photinus pyralis.</title>
        <authorList>
            <consortium name="Photinus pyralis genome working group"/>
            <person name="Fallon T.R."/>
            <person name="Sander Lower S.E."/>
            <person name="Weng J.-K."/>
        </authorList>
    </citation>
    <scope>NUCLEOTIDE SEQUENCE</scope>
    <source>
        <strain evidence="3">TRF0915ILg1</strain>
        <tissue evidence="3">Whole body</tissue>
    </source>
</reference>
<dbReference type="InterPro" id="IPR001680">
    <property type="entry name" value="WD40_rpt"/>
</dbReference>
<dbReference type="SUPFAM" id="SSF50978">
    <property type="entry name" value="WD40 repeat-like"/>
    <property type="match status" value="1"/>
</dbReference>
<dbReference type="OrthoDB" id="342131at2759"/>
<gene>
    <name evidence="3" type="ORF">ILUMI_16382</name>
    <name evidence="2" type="ORF">ILUMI_16819</name>
</gene>
<dbReference type="EMBL" id="VTPC01067727">
    <property type="protein sequence ID" value="KAF2889354.1"/>
    <property type="molecule type" value="Genomic_DNA"/>
</dbReference>
<dbReference type="EMBL" id="VTPC01062525">
    <property type="protein sequence ID" value="KAF2889791.1"/>
    <property type="molecule type" value="Genomic_DNA"/>
</dbReference>
<protein>
    <submittedName>
        <fullName evidence="3">Uncharacterized protein</fullName>
    </submittedName>
</protein>
<name>A0A8K0CQF6_IGNLU</name>
<dbReference type="GO" id="GO:0007035">
    <property type="term" value="P:vacuolar acidification"/>
    <property type="evidence" value="ECO:0007669"/>
    <property type="project" value="TreeGrafter"/>
</dbReference>
<keyword evidence="4" id="KW-1185">Reference proteome</keyword>
<accession>A0A8K0CQF6</accession>
<comment type="caution">
    <text evidence="3">The sequence shown here is derived from an EMBL/GenBank/DDBJ whole genome shotgun (WGS) entry which is preliminary data.</text>
</comment>
<evidence type="ECO:0000313" key="2">
    <source>
        <dbReference type="EMBL" id="KAF2889354.1"/>
    </source>
</evidence>
<dbReference type="PANTHER" id="PTHR13950">
    <property type="entry name" value="RABCONNECTIN-RELATED"/>
    <property type="match status" value="1"/>
</dbReference>
<evidence type="ECO:0000313" key="4">
    <source>
        <dbReference type="Proteomes" id="UP000801492"/>
    </source>
</evidence>
<dbReference type="AlphaFoldDB" id="A0A8K0CQF6"/>
<keyword evidence="1" id="KW-0853">WD repeat</keyword>
<dbReference type="GO" id="GO:0043291">
    <property type="term" value="C:RAVE complex"/>
    <property type="evidence" value="ECO:0007669"/>
    <property type="project" value="TreeGrafter"/>
</dbReference>
<proteinExistence type="predicted"/>
<dbReference type="Proteomes" id="UP000801492">
    <property type="component" value="Unassembled WGS sequence"/>
</dbReference>
<sequence>LTGSQDGSVQLWEWSHSQPVATPRPPGTYAKVTRVRFSQHGNKFGVADSDGNLSLWQVGLTANATRPFFTHQCHSKGISDFVFLGSCSLLATGKID</sequence>
<feature type="repeat" description="WD" evidence="1">
    <location>
        <begin position="1"/>
        <end position="22"/>
    </location>
</feature>
<organism evidence="3 4">
    <name type="scientific">Ignelater luminosus</name>
    <name type="common">Cucubano</name>
    <name type="synonym">Pyrophorus luminosus</name>
    <dbReference type="NCBI Taxonomy" id="2038154"/>
    <lineage>
        <taxon>Eukaryota</taxon>
        <taxon>Metazoa</taxon>
        <taxon>Ecdysozoa</taxon>
        <taxon>Arthropoda</taxon>
        <taxon>Hexapoda</taxon>
        <taxon>Insecta</taxon>
        <taxon>Pterygota</taxon>
        <taxon>Neoptera</taxon>
        <taxon>Endopterygota</taxon>
        <taxon>Coleoptera</taxon>
        <taxon>Polyphaga</taxon>
        <taxon>Elateriformia</taxon>
        <taxon>Elateroidea</taxon>
        <taxon>Elateridae</taxon>
        <taxon>Agrypninae</taxon>
        <taxon>Pyrophorini</taxon>
        <taxon>Ignelater</taxon>
    </lineage>
</organism>
<dbReference type="InterPro" id="IPR052208">
    <property type="entry name" value="DmX-like/RAVE_component"/>
</dbReference>
<dbReference type="Gene3D" id="2.130.10.10">
    <property type="entry name" value="YVTN repeat-like/Quinoprotein amine dehydrogenase"/>
    <property type="match status" value="1"/>
</dbReference>
<feature type="non-terminal residue" evidence="3">
    <location>
        <position position="1"/>
    </location>
</feature>
<evidence type="ECO:0000313" key="3">
    <source>
        <dbReference type="EMBL" id="KAF2889791.1"/>
    </source>
</evidence>
<dbReference type="InterPro" id="IPR015943">
    <property type="entry name" value="WD40/YVTN_repeat-like_dom_sf"/>
</dbReference>
<dbReference type="PROSITE" id="PS50082">
    <property type="entry name" value="WD_REPEATS_2"/>
    <property type="match status" value="1"/>
</dbReference>
<dbReference type="Pfam" id="PF00400">
    <property type="entry name" value="WD40"/>
    <property type="match status" value="1"/>
</dbReference>
<evidence type="ECO:0000256" key="1">
    <source>
        <dbReference type="PROSITE-ProRule" id="PRU00221"/>
    </source>
</evidence>